<protein>
    <submittedName>
        <fullName evidence="2">M1 family aminopeptidase</fullName>
    </submittedName>
</protein>
<gene>
    <name evidence="2" type="ORF">ACFQT0_14510</name>
</gene>
<dbReference type="InterPro" id="IPR027268">
    <property type="entry name" value="Peptidase_M4/M1_CTD_sf"/>
</dbReference>
<dbReference type="Proteomes" id="UP001596513">
    <property type="component" value="Unassembled WGS sequence"/>
</dbReference>
<evidence type="ECO:0000313" key="3">
    <source>
        <dbReference type="Proteomes" id="UP001596513"/>
    </source>
</evidence>
<evidence type="ECO:0000259" key="1">
    <source>
        <dbReference type="Pfam" id="PF01433"/>
    </source>
</evidence>
<reference evidence="3" key="1">
    <citation type="journal article" date="2019" name="Int. J. Syst. Evol. Microbiol.">
        <title>The Global Catalogue of Microorganisms (GCM) 10K type strain sequencing project: providing services to taxonomists for standard genome sequencing and annotation.</title>
        <authorList>
            <consortium name="The Broad Institute Genomics Platform"/>
            <consortium name="The Broad Institute Genome Sequencing Center for Infectious Disease"/>
            <person name="Wu L."/>
            <person name="Ma J."/>
        </authorList>
    </citation>
    <scope>NUCLEOTIDE SEQUENCE [LARGE SCALE GENOMIC DNA]</scope>
    <source>
        <strain evidence="3">JCM 19635</strain>
    </source>
</reference>
<dbReference type="Gene3D" id="1.10.390.10">
    <property type="entry name" value="Neutral Protease Domain 2"/>
    <property type="match status" value="1"/>
</dbReference>
<organism evidence="2 3">
    <name type="scientific">Hymenobacter humi</name>
    <dbReference type="NCBI Taxonomy" id="1411620"/>
    <lineage>
        <taxon>Bacteria</taxon>
        <taxon>Pseudomonadati</taxon>
        <taxon>Bacteroidota</taxon>
        <taxon>Cytophagia</taxon>
        <taxon>Cytophagales</taxon>
        <taxon>Hymenobacteraceae</taxon>
        <taxon>Hymenobacter</taxon>
    </lineage>
</organism>
<dbReference type="EMBL" id="JBHTEK010000001">
    <property type="protein sequence ID" value="MFC7668448.1"/>
    <property type="molecule type" value="Genomic_DNA"/>
</dbReference>
<keyword evidence="2" id="KW-0378">Hydrolase</keyword>
<proteinExistence type="predicted"/>
<name>A0ABW2U7W5_9BACT</name>
<keyword evidence="3" id="KW-1185">Reference proteome</keyword>
<dbReference type="RefSeq" id="WP_380203766.1">
    <property type="nucleotide sequence ID" value="NZ_JBHTEK010000001.1"/>
</dbReference>
<evidence type="ECO:0000313" key="2">
    <source>
        <dbReference type="EMBL" id="MFC7668448.1"/>
    </source>
</evidence>
<sequence length="316" mass="35239">MDEGVNTYEQLRVEGRENPNAGLLKDLAKSKQAVSALGLENLPASALNQLPYQVMASRGLDQPVQGPTAGQYGKGNYGVIVYYKTAALLRYLAGYLGQEKFDDAMRAYYTKWQFRHPYPEDMEAVFEESTGQKLDWFFREMLTNTREYNADIFATQTIGDQVKVLVRTDSPVLWPVPVSTVDAQGKVLQTLWTPPFGNPEDDAESQLNFRKENVAAVVVDAEYLTPQLNRRDDRLALGDGNFRRWEPVRVQPLASVERWDRSAINWMPVIGANTSDKFMLGAAFYNGLLAPKSCSTWPCPCTASAGTSSTASPRST</sequence>
<dbReference type="GO" id="GO:0004177">
    <property type="term" value="F:aminopeptidase activity"/>
    <property type="evidence" value="ECO:0007669"/>
    <property type="project" value="UniProtKB-KW"/>
</dbReference>
<dbReference type="SUPFAM" id="SSF55486">
    <property type="entry name" value="Metalloproteases ('zincins'), catalytic domain"/>
    <property type="match status" value="1"/>
</dbReference>
<keyword evidence="2" id="KW-0031">Aminopeptidase</keyword>
<comment type="caution">
    <text evidence="2">The sequence shown here is derived from an EMBL/GenBank/DDBJ whole genome shotgun (WGS) entry which is preliminary data.</text>
</comment>
<dbReference type="Pfam" id="PF01433">
    <property type="entry name" value="Peptidase_M1"/>
    <property type="match status" value="1"/>
</dbReference>
<accession>A0ABW2U7W5</accession>
<dbReference type="InterPro" id="IPR014782">
    <property type="entry name" value="Peptidase_M1_dom"/>
</dbReference>
<keyword evidence="2" id="KW-0645">Protease</keyword>
<feature type="domain" description="Peptidase M1 membrane alanine aminopeptidase" evidence="1">
    <location>
        <begin position="76"/>
        <end position="139"/>
    </location>
</feature>